<feature type="transmembrane region" description="Helical" evidence="9">
    <location>
        <begin position="154"/>
        <end position="176"/>
    </location>
</feature>
<dbReference type="PRINTS" id="PR00171">
    <property type="entry name" value="SUGRTRNSPORT"/>
</dbReference>
<dbReference type="InterPro" id="IPR050360">
    <property type="entry name" value="MFS_Sugar_Transporters"/>
</dbReference>
<dbReference type="SUPFAM" id="SSF103473">
    <property type="entry name" value="MFS general substrate transporter"/>
    <property type="match status" value="1"/>
</dbReference>
<reference evidence="11" key="1">
    <citation type="journal article" date="2019" name="G3 (Bethesda)">
        <title>Genome Assemblies of Two Rare Opportunistic Yeast Pathogens: Diutina rugosa (syn. Candida rugosa) and Trichomonascus ciferrii (syn. Candida ciferrii).</title>
        <authorList>
            <person name="Mixao V."/>
            <person name="Saus E."/>
            <person name="Hansen A.P."/>
            <person name="Lass-Florl C."/>
            <person name="Gabaldon T."/>
        </authorList>
    </citation>
    <scope>NUCLEOTIDE SEQUENCE</scope>
    <source>
        <strain evidence="11">CBS 4856</strain>
    </source>
</reference>
<evidence type="ECO:0000259" key="10">
    <source>
        <dbReference type="PROSITE" id="PS50850"/>
    </source>
</evidence>
<keyword evidence="3 7" id="KW-0813">Transport</keyword>
<feature type="transmembrane region" description="Helical" evidence="9">
    <location>
        <begin position="249"/>
        <end position="272"/>
    </location>
</feature>
<dbReference type="InterPro" id="IPR020846">
    <property type="entry name" value="MFS_dom"/>
</dbReference>
<sequence length="503" mass="55736">MAFLLFGYDQGVMGGFVGYPENSFAEVFDNPDATLTGVIVSIYEIGCLVGSIIVLVAGERLGRRRVIIIGNVIVVVGATLQASAFTVAHLIVGRVVAGIGNGFNTATVPMWQSETTQPKHRGRTVCIEGFLIVVGCCIAYWVDYGLSFAAGSVQWRFPIMFQSFFAIIVVALALFLPESPRWLIRMGRDEKAQEVICCLHGEGATMEDPEPSHLYNSIKEAIFLETEERGHFSYAELFGGGKMQNFRRIVLCFLSLAYQQLSGINLISYYFPVLLMNMGMDRNMSLLLSGVGLIEYAFAALIPVFVIEKAGRRTLLLTGAWGQSLCMMVLAICVHNGSKAANGVSVASLFLFDSFFAISWLCVAWLYPAEITPLRIRSKGTAVASIANWLFNFVVVMITPVALENIQYRTYIIFAVINISAVPVVFFFFPETTGLSLEEVDRIFESFSEHKITAGVLQNRKVKRNIEKFHHEATDDPVLHKTDPEKYSTDKHVENTSLRSISS</sequence>
<dbReference type="InterPro" id="IPR005828">
    <property type="entry name" value="MFS_sugar_transport-like"/>
</dbReference>
<dbReference type="Gene3D" id="1.20.1250.20">
    <property type="entry name" value="MFS general substrate transporter like domains"/>
    <property type="match status" value="1"/>
</dbReference>
<evidence type="ECO:0000313" key="12">
    <source>
        <dbReference type="Proteomes" id="UP000761534"/>
    </source>
</evidence>
<feature type="transmembrane region" description="Helical" evidence="9">
    <location>
        <begin position="349"/>
        <end position="368"/>
    </location>
</feature>
<feature type="transmembrane region" description="Helical" evidence="9">
    <location>
        <begin position="380"/>
        <end position="402"/>
    </location>
</feature>
<dbReference type="InterPro" id="IPR036259">
    <property type="entry name" value="MFS_trans_sf"/>
</dbReference>
<feature type="domain" description="Major facilitator superfamily (MFS) profile" evidence="10">
    <location>
        <begin position="1"/>
        <end position="433"/>
    </location>
</feature>
<evidence type="ECO:0000313" key="11">
    <source>
        <dbReference type="EMBL" id="KAA8913213.1"/>
    </source>
</evidence>
<dbReference type="Pfam" id="PF00083">
    <property type="entry name" value="Sugar_tr"/>
    <property type="match status" value="1"/>
</dbReference>
<feature type="transmembrane region" description="Helical" evidence="9">
    <location>
        <begin position="284"/>
        <end position="307"/>
    </location>
</feature>
<evidence type="ECO:0000256" key="8">
    <source>
        <dbReference type="SAM" id="MobiDB-lite"/>
    </source>
</evidence>
<dbReference type="OrthoDB" id="6133115at2759"/>
<dbReference type="AlphaFoldDB" id="A0A642V3P4"/>
<name>A0A642V3P4_9ASCO</name>
<feature type="transmembrane region" description="Helical" evidence="9">
    <location>
        <begin position="91"/>
        <end position="111"/>
    </location>
</feature>
<comment type="caution">
    <text evidence="11">The sequence shown here is derived from an EMBL/GenBank/DDBJ whole genome shotgun (WGS) entry which is preliminary data.</text>
</comment>
<accession>A0A642V3P4</accession>
<keyword evidence="5 9" id="KW-1133">Transmembrane helix</keyword>
<feature type="transmembrane region" description="Helical" evidence="9">
    <location>
        <begin position="123"/>
        <end position="142"/>
    </location>
</feature>
<comment type="subcellular location">
    <subcellularLocation>
        <location evidence="1">Membrane</location>
        <topology evidence="1">Multi-pass membrane protein</topology>
    </subcellularLocation>
</comment>
<dbReference type="EMBL" id="SWFS01000234">
    <property type="protein sequence ID" value="KAA8913213.1"/>
    <property type="molecule type" value="Genomic_DNA"/>
</dbReference>
<evidence type="ECO:0000256" key="3">
    <source>
        <dbReference type="ARBA" id="ARBA00022448"/>
    </source>
</evidence>
<feature type="compositionally biased region" description="Basic and acidic residues" evidence="8">
    <location>
        <begin position="477"/>
        <end position="494"/>
    </location>
</feature>
<feature type="region of interest" description="Disordered" evidence="8">
    <location>
        <begin position="477"/>
        <end position="503"/>
    </location>
</feature>
<dbReference type="PANTHER" id="PTHR48022:SF2">
    <property type="entry name" value="PLASTIDIC GLUCOSE TRANSPORTER 4"/>
    <property type="match status" value="1"/>
</dbReference>
<dbReference type="InterPro" id="IPR003663">
    <property type="entry name" value="Sugar/inositol_transpt"/>
</dbReference>
<organism evidence="11 12">
    <name type="scientific">Trichomonascus ciferrii</name>
    <dbReference type="NCBI Taxonomy" id="44093"/>
    <lineage>
        <taxon>Eukaryota</taxon>
        <taxon>Fungi</taxon>
        <taxon>Dikarya</taxon>
        <taxon>Ascomycota</taxon>
        <taxon>Saccharomycotina</taxon>
        <taxon>Dipodascomycetes</taxon>
        <taxon>Dipodascales</taxon>
        <taxon>Trichomonascaceae</taxon>
        <taxon>Trichomonascus</taxon>
        <taxon>Trichomonascus ciferrii complex</taxon>
    </lineage>
</organism>
<feature type="transmembrane region" description="Helical" evidence="9">
    <location>
        <begin position="408"/>
        <end position="429"/>
    </location>
</feature>
<evidence type="ECO:0000256" key="5">
    <source>
        <dbReference type="ARBA" id="ARBA00022989"/>
    </source>
</evidence>
<protein>
    <recommendedName>
        <fullName evidence="10">Major facilitator superfamily (MFS) profile domain-containing protein</fullName>
    </recommendedName>
</protein>
<evidence type="ECO:0000256" key="4">
    <source>
        <dbReference type="ARBA" id="ARBA00022692"/>
    </source>
</evidence>
<dbReference type="VEuPathDB" id="FungiDB:TRICI_003235"/>
<keyword evidence="6 9" id="KW-0472">Membrane</keyword>
<evidence type="ECO:0000256" key="6">
    <source>
        <dbReference type="ARBA" id="ARBA00023136"/>
    </source>
</evidence>
<dbReference type="Proteomes" id="UP000761534">
    <property type="component" value="Unassembled WGS sequence"/>
</dbReference>
<dbReference type="PROSITE" id="PS50850">
    <property type="entry name" value="MFS"/>
    <property type="match status" value="1"/>
</dbReference>
<feature type="transmembrane region" description="Helical" evidence="9">
    <location>
        <begin position="33"/>
        <end position="57"/>
    </location>
</feature>
<comment type="similarity">
    <text evidence="2 7">Belongs to the major facilitator superfamily. Sugar transporter (TC 2.A.1.1) family.</text>
</comment>
<evidence type="ECO:0000256" key="7">
    <source>
        <dbReference type="RuleBase" id="RU003346"/>
    </source>
</evidence>
<keyword evidence="12" id="KW-1185">Reference proteome</keyword>
<feature type="transmembrane region" description="Helical" evidence="9">
    <location>
        <begin position="314"/>
        <end position="337"/>
    </location>
</feature>
<dbReference type="PANTHER" id="PTHR48022">
    <property type="entry name" value="PLASTIDIC GLUCOSE TRANSPORTER 4"/>
    <property type="match status" value="1"/>
</dbReference>
<dbReference type="NCBIfam" id="TIGR00879">
    <property type="entry name" value="SP"/>
    <property type="match status" value="1"/>
</dbReference>
<evidence type="ECO:0000256" key="9">
    <source>
        <dbReference type="SAM" id="Phobius"/>
    </source>
</evidence>
<proteinExistence type="inferred from homology"/>
<evidence type="ECO:0000256" key="1">
    <source>
        <dbReference type="ARBA" id="ARBA00004141"/>
    </source>
</evidence>
<dbReference type="GO" id="GO:0016020">
    <property type="term" value="C:membrane"/>
    <property type="evidence" value="ECO:0007669"/>
    <property type="project" value="UniProtKB-SubCell"/>
</dbReference>
<gene>
    <name evidence="11" type="ORF">TRICI_003235</name>
</gene>
<feature type="transmembrane region" description="Helical" evidence="9">
    <location>
        <begin position="66"/>
        <end position="85"/>
    </location>
</feature>
<evidence type="ECO:0000256" key="2">
    <source>
        <dbReference type="ARBA" id="ARBA00010992"/>
    </source>
</evidence>
<dbReference type="FunFam" id="1.20.1250.20:FF:000061">
    <property type="entry name" value="MFS sugar transporter"/>
    <property type="match status" value="1"/>
</dbReference>
<keyword evidence="4 9" id="KW-0812">Transmembrane</keyword>
<dbReference type="GO" id="GO:0005351">
    <property type="term" value="F:carbohydrate:proton symporter activity"/>
    <property type="evidence" value="ECO:0007669"/>
    <property type="project" value="TreeGrafter"/>
</dbReference>